<dbReference type="Proteomes" id="UP001233999">
    <property type="component" value="Unassembled WGS sequence"/>
</dbReference>
<dbReference type="EMBL" id="JASPKZ010000796">
    <property type="protein sequence ID" value="KAJ9599580.1"/>
    <property type="molecule type" value="Genomic_DNA"/>
</dbReference>
<feature type="non-terminal residue" evidence="1">
    <location>
        <position position="85"/>
    </location>
</feature>
<keyword evidence="2" id="KW-1185">Reference proteome</keyword>
<comment type="caution">
    <text evidence="1">The sequence shown here is derived from an EMBL/GenBank/DDBJ whole genome shotgun (WGS) entry which is preliminary data.</text>
</comment>
<feature type="non-terminal residue" evidence="1">
    <location>
        <position position="1"/>
    </location>
</feature>
<proteinExistence type="predicted"/>
<accession>A0AAD8AIY1</accession>
<evidence type="ECO:0000313" key="2">
    <source>
        <dbReference type="Proteomes" id="UP001233999"/>
    </source>
</evidence>
<protein>
    <submittedName>
        <fullName evidence="1">Uncharacterized protein</fullName>
    </submittedName>
</protein>
<reference evidence="1" key="1">
    <citation type="journal article" date="2023" name="IScience">
        <title>Live-bearing cockroach genome reveals convergent evolutionary mechanisms linked to viviparity in insects and beyond.</title>
        <authorList>
            <person name="Fouks B."/>
            <person name="Harrison M.C."/>
            <person name="Mikhailova A.A."/>
            <person name="Marchal E."/>
            <person name="English S."/>
            <person name="Carruthers M."/>
            <person name="Jennings E.C."/>
            <person name="Chiamaka E.L."/>
            <person name="Frigard R.A."/>
            <person name="Pippel M."/>
            <person name="Attardo G.M."/>
            <person name="Benoit J.B."/>
            <person name="Bornberg-Bauer E."/>
            <person name="Tobe S.S."/>
        </authorList>
    </citation>
    <scope>NUCLEOTIDE SEQUENCE</scope>
    <source>
        <strain evidence="1">Stay&amp;Tobe</strain>
    </source>
</reference>
<gene>
    <name evidence="1" type="ORF">L9F63_009941</name>
</gene>
<evidence type="ECO:0000313" key="1">
    <source>
        <dbReference type="EMBL" id="KAJ9599580.1"/>
    </source>
</evidence>
<dbReference type="AlphaFoldDB" id="A0AAD8AIY1"/>
<organism evidence="1 2">
    <name type="scientific">Diploptera punctata</name>
    <name type="common">Pacific beetle cockroach</name>
    <dbReference type="NCBI Taxonomy" id="6984"/>
    <lineage>
        <taxon>Eukaryota</taxon>
        <taxon>Metazoa</taxon>
        <taxon>Ecdysozoa</taxon>
        <taxon>Arthropoda</taxon>
        <taxon>Hexapoda</taxon>
        <taxon>Insecta</taxon>
        <taxon>Pterygota</taxon>
        <taxon>Neoptera</taxon>
        <taxon>Polyneoptera</taxon>
        <taxon>Dictyoptera</taxon>
        <taxon>Blattodea</taxon>
        <taxon>Blaberoidea</taxon>
        <taxon>Blaberidae</taxon>
        <taxon>Diplopterinae</taxon>
        <taxon>Diploptera</taxon>
    </lineage>
</organism>
<sequence>GSGYNVDFKFAVHVLETEEEAKRGLGVRVTVQWPHGEEIWIEHRQIPSGKHTHCGLYDSETATKIHIKDQIVKYDRSQRVLRCVL</sequence>
<reference evidence="1" key="2">
    <citation type="submission" date="2023-05" db="EMBL/GenBank/DDBJ databases">
        <authorList>
            <person name="Fouks B."/>
        </authorList>
    </citation>
    <scope>NUCLEOTIDE SEQUENCE</scope>
    <source>
        <strain evidence="1">Stay&amp;Tobe</strain>
        <tissue evidence="1">Testes</tissue>
    </source>
</reference>
<name>A0AAD8AIY1_DIPPU</name>